<keyword evidence="3 6" id="KW-0564">Palmitate</keyword>
<keyword evidence="2 6" id="KW-0472">Membrane</keyword>
<evidence type="ECO:0000313" key="7">
    <source>
        <dbReference type="EMBL" id="TVO77042.1"/>
    </source>
</evidence>
<dbReference type="InterPro" id="IPR007485">
    <property type="entry name" value="LPS_assembly_LptE"/>
</dbReference>
<comment type="subcellular location">
    <subcellularLocation>
        <location evidence="6">Cell outer membrane</location>
        <topology evidence="6">Lipid-anchor</topology>
    </subcellularLocation>
</comment>
<dbReference type="RefSeq" id="WP_144358171.1">
    <property type="nucleotide sequence ID" value="NZ_VMNH01000005.1"/>
</dbReference>
<evidence type="ECO:0000256" key="2">
    <source>
        <dbReference type="ARBA" id="ARBA00023136"/>
    </source>
</evidence>
<dbReference type="GO" id="GO:0043165">
    <property type="term" value="P:Gram-negative-bacterium-type cell outer membrane assembly"/>
    <property type="evidence" value="ECO:0007669"/>
    <property type="project" value="UniProtKB-UniRule"/>
</dbReference>
<dbReference type="HAMAP" id="MF_01186">
    <property type="entry name" value="LPS_assembly_LptE"/>
    <property type="match status" value="1"/>
</dbReference>
<comment type="subunit">
    <text evidence="6">Component of the lipopolysaccharide transport and assembly complex. Interacts with LptD.</text>
</comment>
<comment type="similarity">
    <text evidence="6">Belongs to the LptE lipoprotein family.</text>
</comment>
<keyword evidence="8" id="KW-1185">Reference proteome</keyword>
<sequence>MIGIKSRHLALLIMVASLTLQGCGFQLRGSTNLPSSIGPVFIQGVGEYEELGRELTQMITYSDLQVVKTRDSAVSTLKITQRASDRRVISVDGNGNVAEYELHEGATFSLIAADGHELVKEQVVSITSTYLNSETEVLGKQQEEGTLRKDMQRDLASQIMRRLEAQL</sequence>
<dbReference type="GO" id="GO:1990351">
    <property type="term" value="C:transporter complex"/>
    <property type="evidence" value="ECO:0007669"/>
    <property type="project" value="TreeGrafter"/>
</dbReference>
<keyword evidence="5 6" id="KW-0449">Lipoprotein</keyword>
<dbReference type="Gene3D" id="3.30.160.150">
    <property type="entry name" value="Lipoprotein like domain"/>
    <property type="match status" value="1"/>
</dbReference>
<evidence type="ECO:0000313" key="8">
    <source>
        <dbReference type="Proteomes" id="UP000316649"/>
    </source>
</evidence>
<evidence type="ECO:0000256" key="1">
    <source>
        <dbReference type="ARBA" id="ARBA00022729"/>
    </source>
</evidence>
<keyword evidence="1 6" id="KW-0732">Signal</keyword>
<evidence type="ECO:0000256" key="4">
    <source>
        <dbReference type="ARBA" id="ARBA00023237"/>
    </source>
</evidence>
<dbReference type="PANTHER" id="PTHR38098">
    <property type="entry name" value="LPS-ASSEMBLY LIPOPROTEIN LPTE"/>
    <property type="match status" value="1"/>
</dbReference>
<dbReference type="Pfam" id="PF04390">
    <property type="entry name" value="LptE"/>
    <property type="match status" value="1"/>
</dbReference>
<dbReference type="EMBL" id="VMNH01000005">
    <property type="protein sequence ID" value="TVO77042.1"/>
    <property type="molecule type" value="Genomic_DNA"/>
</dbReference>
<dbReference type="GO" id="GO:0009279">
    <property type="term" value="C:cell outer membrane"/>
    <property type="evidence" value="ECO:0007669"/>
    <property type="project" value="UniProtKB-SubCell"/>
</dbReference>
<dbReference type="GO" id="GO:0001530">
    <property type="term" value="F:lipopolysaccharide binding"/>
    <property type="evidence" value="ECO:0007669"/>
    <property type="project" value="TreeGrafter"/>
</dbReference>
<evidence type="ECO:0000256" key="3">
    <source>
        <dbReference type="ARBA" id="ARBA00023139"/>
    </source>
</evidence>
<comment type="function">
    <text evidence="6">Together with LptD, is involved in the assembly of lipopolysaccharide (LPS) at the surface of the outer membrane. Required for the proper assembly of LptD. Binds LPS and may serve as the LPS recognition site at the outer membrane.</text>
</comment>
<name>A0A557SI88_9GAMM</name>
<organism evidence="7 8">
    <name type="scientific">Sedimenticola selenatireducens</name>
    <dbReference type="NCBI Taxonomy" id="191960"/>
    <lineage>
        <taxon>Bacteria</taxon>
        <taxon>Pseudomonadati</taxon>
        <taxon>Pseudomonadota</taxon>
        <taxon>Gammaproteobacteria</taxon>
        <taxon>Chromatiales</taxon>
        <taxon>Sedimenticolaceae</taxon>
        <taxon>Sedimenticola</taxon>
    </lineage>
</organism>
<dbReference type="Proteomes" id="UP000316649">
    <property type="component" value="Unassembled WGS sequence"/>
</dbReference>
<keyword evidence="4 6" id="KW-0998">Cell outer membrane</keyword>
<dbReference type="PROSITE" id="PS51257">
    <property type="entry name" value="PROKAR_LIPOPROTEIN"/>
    <property type="match status" value="1"/>
</dbReference>
<dbReference type="PANTHER" id="PTHR38098:SF1">
    <property type="entry name" value="LPS-ASSEMBLY LIPOPROTEIN LPTE"/>
    <property type="match status" value="1"/>
</dbReference>
<accession>A0A557SI88</accession>
<protein>
    <recommendedName>
        <fullName evidence="6">LPS-assembly lipoprotein LptE</fullName>
    </recommendedName>
</protein>
<evidence type="ECO:0000256" key="6">
    <source>
        <dbReference type="HAMAP-Rule" id="MF_01186"/>
    </source>
</evidence>
<proteinExistence type="inferred from homology"/>
<gene>
    <name evidence="6" type="primary">lptE</name>
    <name evidence="7" type="ORF">FHP88_06360</name>
</gene>
<dbReference type="GO" id="GO:0015920">
    <property type="term" value="P:lipopolysaccharide transport"/>
    <property type="evidence" value="ECO:0007669"/>
    <property type="project" value="TreeGrafter"/>
</dbReference>
<dbReference type="AlphaFoldDB" id="A0A557SI88"/>
<dbReference type="OrthoDB" id="7349153at2"/>
<comment type="caution">
    <text evidence="7">The sequence shown here is derived from an EMBL/GenBank/DDBJ whole genome shotgun (WGS) entry which is preliminary data.</text>
</comment>
<reference evidence="7 8" key="1">
    <citation type="submission" date="2019-07" db="EMBL/GenBank/DDBJ databases">
        <title>The pathways for chlorine oxyanion respiration interact through the shared metabolite chlorate.</title>
        <authorList>
            <person name="Barnum T.P."/>
            <person name="Cheng Y."/>
            <person name="Hill K.A."/>
            <person name="Lucas L.N."/>
            <person name="Carlson H.K."/>
            <person name="Coates J.D."/>
        </authorList>
    </citation>
    <scope>NUCLEOTIDE SEQUENCE [LARGE SCALE GENOMIC DNA]</scope>
    <source>
        <strain evidence="7 8">BK-1</strain>
    </source>
</reference>
<evidence type="ECO:0000256" key="5">
    <source>
        <dbReference type="ARBA" id="ARBA00023288"/>
    </source>
</evidence>